<accession>A0A1I6WEP5</accession>
<proteinExistence type="predicted"/>
<evidence type="ECO:0008006" key="3">
    <source>
        <dbReference type="Google" id="ProtNLM"/>
    </source>
</evidence>
<reference evidence="2" key="1">
    <citation type="submission" date="2016-10" db="EMBL/GenBank/DDBJ databases">
        <authorList>
            <person name="Varghese N."/>
            <person name="Submissions S."/>
        </authorList>
    </citation>
    <scope>NUCLEOTIDE SEQUENCE [LARGE SCALE GENOMIC DNA]</scope>
    <source>
        <strain evidence="2">ANC 5076</strain>
    </source>
</reference>
<dbReference type="GO" id="GO:0009295">
    <property type="term" value="C:nucleoid"/>
    <property type="evidence" value="ECO:0007669"/>
    <property type="project" value="InterPro"/>
</dbReference>
<dbReference type="Proteomes" id="UP000182827">
    <property type="component" value="Unassembled WGS sequence"/>
</dbReference>
<protein>
    <recommendedName>
        <fullName evidence="3">Nucleoid-associated protein</fullName>
    </recommendedName>
</protein>
<dbReference type="Pfam" id="PF04245">
    <property type="entry name" value="NA37"/>
    <property type="match status" value="1"/>
</dbReference>
<keyword evidence="2" id="KW-1185">Reference proteome</keyword>
<sequence>MGLVNFMSLINLSVDRIIIHQIFQKTSDKFTMPIKSNDYTNFAPSAMSDFEARVVQSLGVDSKAVTMKILDQNNSQDLPYLVNSCVDECNTDFIESSYQIAEKLARAQFHKSSAISGGIVVVFTGKQGHPQKRLLGILKAELHSGYEKLIDPKTGQISLKHIQELLLTPNSRLFKTVGFCENLNYDPASTDLNDKWTPLIFDSQISKADGKASAEYFYRKFAGCGYLESNARTTKQFFDVTKKFIFQLDKPSEEKYELLNALTTYLKVDKSSAVDPTDFAEKYFDIDTCDNYRNHLIDNEIPTSSFIKDIEHIQSQLKLLKYTFSNNVKLEADPEIFKKDVIVTPIKGEKDENGHIPDWTQIIVKSKLILKK</sequence>
<dbReference type="EMBL" id="FOZU01000058">
    <property type="protein sequence ID" value="SFT24475.1"/>
    <property type="molecule type" value="Genomic_DNA"/>
</dbReference>
<evidence type="ECO:0000313" key="1">
    <source>
        <dbReference type="EMBL" id="SFT24475.1"/>
    </source>
</evidence>
<gene>
    <name evidence="1" type="ORF">SAMN05444586_10588</name>
</gene>
<name>A0A1I6WEP5_9GAMM</name>
<dbReference type="AlphaFoldDB" id="A0A1I6WEP5"/>
<organism evidence="1 2">
    <name type="scientific">Acinetobacter bohemicus</name>
    <dbReference type="NCBI Taxonomy" id="1435036"/>
    <lineage>
        <taxon>Bacteria</taxon>
        <taxon>Pseudomonadati</taxon>
        <taxon>Pseudomonadota</taxon>
        <taxon>Gammaproteobacteria</taxon>
        <taxon>Moraxellales</taxon>
        <taxon>Moraxellaceae</taxon>
        <taxon>Acinetobacter</taxon>
    </lineage>
</organism>
<evidence type="ECO:0000313" key="2">
    <source>
        <dbReference type="Proteomes" id="UP000182827"/>
    </source>
</evidence>
<dbReference type="InterPro" id="IPR007358">
    <property type="entry name" value="Nucleoid_associated_NdpA"/>
</dbReference>